<accession>A0A839ZDQ4</accession>
<gene>
    <name evidence="2" type="ORF">FHS55_003428</name>
</gene>
<protein>
    <submittedName>
        <fullName evidence="2">Uncharacterized protein</fullName>
    </submittedName>
</protein>
<feature type="compositionally biased region" description="Basic residues" evidence="1">
    <location>
        <begin position="1"/>
        <end position="11"/>
    </location>
</feature>
<keyword evidence="3" id="KW-1185">Reference proteome</keyword>
<evidence type="ECO:0000256" key="1">
    <source>
        <dbReference type="SAM" id="MobiDB-lite"/>
    </source>
</evidence>
<dbReference type="AlphaFoldDB" id="A0A839ZDQ4"/>
<organism evidence="2 3">
    <name type="scientific">Ancylobacter tetraedralis</name>
    <dbReference type="NCBI Taxonomy" id="217068"/>
    <lineage>
        <taxon>Bacteria</taxon>
        <taxon>Pseudomonadati</taxon>
        <taxon>Pseudomonadota</taxon>
        <taxon>Alphaproteobacteria</taxon>
        <taxon>Hyphomicrobiales</taxon>
        <taxon>Xanthobacteraceae</taxon>
        <taxon>Ancylobacter</taxon>
    </lineage>
</organism>
<evidence type="ECO:0000313" key="3">
    <source>
        <dbReference type="Proteomes" id="UP000533469"/>
    </source>
</evidence>
<feature type="region of interest" description="Disordered" evidence="1">
    <location>
        <begin position="1"/>
        <end position="30"/>
    </location>
</feature>
<name>A0A839ZDQ4_9HYPH</name>
<comment type="caution">
    <text evidence="2">The sequence shown here is derived from an EMBL/GenBank/DDBJ whole genome shotgun (WGS) entry which is preliminary data.</text>
</comment>
<sequence length="95" mass="10393">MCHSRPFRPKKILGVGSDAPSPAASLAGAPLSKIPRRDARVIRDAEQNLAPADSVEHDSKVVHVTDDWPSSVPIAPEEVDVIEAFFRREIDALLR</sequence>
<dbReference type="Proteomes" id="UP000533469">
    <property type="component" value="Unassembled WGS sequence"/>
</dbReference>
<dbReference type="EMBL" id="JACICD010000006">
    <property type="protein sequence ID" value="MBB3772807.1"/>
    <property type="molecule type" value="Genomic_DNA"/>
</dbReference>
<reference evidence="2 3" key="1">
    <citation type="submission" date="2020-08" db="EMBL/GenBank/DDBJ databases">
        <title>Genomic Encyclopedia of Type Strains, Phase IV (KMG-IV): sequencing the most valuable type-strain genomes for metagenomic binning, comparative biology and taxonomic classification.</title>
        <authorList>
            <person name="Goeker M."/>
        </authorList>
    </citation>
    <scope>NUCLEOTIDE SEQUENCE [LARGE SCALE GENOMIC DNA]</scope>
    <source>
        <strain evidence="2 3">DSM 5895</strain>
    </source>
</reference>
<proteinExistence type="predicted"/>
<evidence type="ECO:0000313" key="2">
    <source>
        <dbReference type="EMBL" id="MBB3772807.1"/>
    </source>
</evidence>
<feature type="compositionally biased region" description="Low complexity" evidence="1">
    <location>
        <begin position="16"/>
        <end position="30"/>
    </location>
</feature>